<keyword evidence="2" id="KW-1185">Reference proteome</keyword>
<dbReference type="AlphaFoldDB" id="A0A3P3W9P9"/>
<dbReference type="OrthoDB" id="9791538at2"/>
<organism evidence="1 2">
    <name type="scientific">Paenimyroides tangerinum</name>
    <dbReference type="NCBI Taxonomy" id="2488728"/>
    <lineage>
        <taxon>Bacteria</taxon>
        <taxon>Pseudomonadati</taxon>
        <taxon>Bacteroidota</taxon>
        <taxon>Flavobacteriia</taxon>
        <taxon>Flavobacteriales</taxon>
        <taxon>Flavobacteriaceae</taxon>
        <taxon>Paenimyroides</taxon>
    </lineage>
</organism>
<dbReference type="SUPFAM" id="SSF82784">
    <property type="entry name" value="OsmC-like"/>
    <property type="match status" value="1"/>
</dbReference>
<accession>A0A3P3W9P9</accession>
<dbReference type="InterPro" id="IPR036102">
    <property type="entry name" value="OsmC/Ohrsf"/>
</dbReference>
<dbReference type="Gene3D" id="3.30.300.20">
    <property type="match status" value="1"/>
</dbReference>
<comment type="caution">
    <text evidence="1">The sequence shown here is derived from an EMBL/GenBank/DDBJ whole genome shotgun (WGS) entry which is preliminary data.</text>
</comment>
<evidence type="ECO:0000313" key="1">
    <source>
        <dbReference type="EMBL" id="RRJ91871.1"/>
    </source>
</evidence>
<reference evidence="1 2" key="1">
    <citation type="submission" date="2018-11" db="EMBL/GenBank/DDBJ databases">
        <title>Flavobacterium sp. nov., YIM 102701-2 draft genome.</title>
        <authorList>
            <person name="Li G."/>
            <person name="Jiang Y."/>
        </authorList>
    </citation>
    <scope>NUCLEOTIDE SEQUENCE [LARGE SCALE GENOMIC DNA]</scope>
    <source>
        <strain evidence="1 2">YIM 102701-2</strain>
    </source>
</reference>
<dbReference type="Proteomes" id="UP000275719">
    <property type="component" value="Unassembled WGS sequence"/>
</dbReference>
<gene>
    <name evidence="1" type="ORF">EG240_04745</name>
</gene>
<dbReference type="PANTHER" id="PTHR35368:SF1">
    <property type="entry name" value="HYDROPEROXIDE REDUCTASE"/>
    <property type="match status" value="1"/>
</dbReference>
<dbReference type="PANTHER" id="PTHR35368">
    <property type="entry name" value="HYDROPEROXIDE REDUCTASE"/>
    <property type="match status" value="1"/>
</dbReference>
<evidence type="ECO:0000313" key="2">
    <source>
        <dbReference type="Proteomes" id="UP000275719"/>
    </source>
</evidence>
<name>A0A3P3W9P9_9FLAO</name>
<dbReference type="RefSeq" id="WP_125017972.1">
    <property type="nucleotide sequence ID" value="NZ_RQVQ01000008.1"/>
</dbReference>
<sequence length="153" mass="16472">MSLRNISVLGFSNNDSQFIVKSKDLNIKINNQLNGATSDQGNGPLEFLLAGIAGAINAIGNQVAAEQSFDLKSIQVEITGVIESKKSDGLKTRSRAGFKSIDVVIKPSTNASLTEIKSWMDEVKARCPIYDNLTNATPVVMTVVKDYNVPKVA</sequence>
<dbReference type="EMBL" id="RQVQ01000008">
    <property type="protein sequence ID" value="RRJ91871.1"/>
    <property type="molecule type" value="Genomic_DNA"/>
</dbReference>
<protein>
    <submittedName>
        <fullName evidence="1">OsmC family peroxiredoxin</fullName>
    </submittedName>
</protein>
<dbReference type="InterPro" id="IPR052924">
    <property type="entry name" value="OsmC/Ohr_hydroprdx_reductase"/>
</dbReference>
<dbReference type="InterPro" id="IPR015946">
    <property type="entry name" value="KH_dom-like_a/b"/>
</dbReference>
<dbReference type="InterPro" id="IPR003718">
    <property type="entry name" value="OsmC/Ohr_fam"/>
</dbReference>
<dbReference type="Pfam" id="PF02566">
    <property type="entry name" value="OsmC"/>
    <property type="match status" value="1"/>
</dbReference>
<proteinExistence type="predicted"/>